<name>A0ABY8WNI6_9ACTN</name>
<evidence type="ECO:0008006" key="3">
    <source>
        <dbReference type="Google" id="ProtNLM"/>
    </source>
</evidence>
<protein>
    <recommendedName>
        <fullName evidence="3">Lipoprotein</fullName>
    </recommendedName>
</protein>
<sequence>MRIAVLDVPTGIRPAASRARIAALAVLLVATTAACGGRAAPDDLPADPDTLVLRVAEYPSSPRPGGRGQVPRFSLYGGGRVVVPAGDGDAMRTAREYRLSPADYRDLLDRAYGAGLDRAGDINEQSQTDSAQLTITLATPDGARTTRVTASEAGGGDRARINAFVSSLPATPPDASAYRPSAVALLAIDGVGDAGAVRAWPLGPLSQGTSTRQGLCTVTREAVPLGRTSQDRSRWRSDDKIFAVVARPLLPDERTCLDLDR</sequence>
<dbReference type="Proteomes" id="UP001240150">
    <property type="component" value="Chromosome"/>
</dbReference>
<dbReference type="RefSeq" id="WP_284920864.1">
    <property type="nucleotide sequence ID" value="NZ_CP126980.1"/>
</dbReference>
<gene>
    <name evidence="1" type="ORF">ACTOB_003077</name>
</gene>
<accession>A0ABY8WNI6</accession>
<dbReference type="EMBL" id="CP126980">
    <property type="protein sequence ID" value="WIM99426.1"/>
    <property type="molecule type" value="Genomic_DNA"/>
</dbReference>
<proteinExistence type="predicted"/>
<reference evidence="1 2" key="1">
    <citation type="submission" date="2023-06" db="EMBL/GenBank/DDBJ databases">
        <authorList>
            <person name="Yushchuk O."/>
            <person name="Binda E."/>
            <person name="Ruckert-Reed C."/>
            <person name="Fedorenko V."/>
            <person name="Kalinowski J."/>
            <person name="Marinelli F."/>
        </authorList>
    </citation>
    <scope>NUCLEOTIDE SEQUENCE [LARGE SCALE GENOMIC DNA]</scope>
    <source>
        <strain evidence="1 2">NRRL 3884</strain>
    </source>
</reference>
<dbReference type="PROSITE" id="PS51257">
    <property type="entry name" value="PROKAR_LIPOPROTEIN"/>
    <property type="match status" value="1"/>
</dbReference>
<keyword evidence="2" id="KW-1185">Reference proteome</keyword>
<organism evidence="1 2">
    <name type="scientific">Actinoplanes oblitus</name>
    <dbReference type="NCBI Taxonomy" id="3040509"/>
    <lineage>
        <taxon>Bacteria</taxon>
        <taxon>Bacillati</taxon>
        <taxon>Actinomycetota</taxon>
        <taxon>Actinomycetes</taxon>
        <taxon>Micromonosporales</taxon>
        <taxon>Micromonosporaceae</taxon>
        <taxon>Actinoplanes</taxon>
    </lineage>
</organism>
<evidence type="ECO:0000313" key="2">
    <source>
        <dbReference type="Proteomes" id="UP001240150"/>
    </source>
</evidence>
<evidence type="ECO:0000313" key="1">
    <source>
        <dbReference type="EMBL" id="WIM99426.1"/>
    </source>
</evidence>